<feature type="signal peptide" evidence="4">
    <location>
        <begin position="1"/>
        <end position="26"/>
    </location>
</feature>
<comment type="caution">
    <text evidence="5">The sequence shown here is derived from an EMBL/GenBank/DDBJ whole genome shotgun (WGS) entry which is preliminary data.</text>
</comment>
<gene>
    <name evidence="5" type="ORF">GGR38_000696</name>
</gene>
<keyword evidence="6" id="KW-1185">Reference proteome</keyword>
<dbReference type="CDD" id="cd09019">
    <property type="entry name" value="galactose_mutarotase_like"/>
    <property type="match status" value="1"/>
</dbReference>
<evidence type="ECO:0000313" key="5">
    <source>
        <dbReference type="EMBL" id="MBB3953769.1"/>
    </source>
</evidence>
<reference evidence="5 6" key="1">
    <citation type="submission" date="2020-08" db="EMBL/GenBank/DDBJ databases">
        <title>Genomic Encyclopedia of Type Strains, Phase IV (KMG-IV): sequencing the most valuable type-strain genomes for metagenomic binning, comparative biology and taxonomic classification.</title>
        <authorList>
            <person name="Goeker M."/>
        </authorList>
    </citation>
    <scope>NUCLEOTIDE SEQUENCE [LARGE SCALE GENOMIC DNA]</scope>
    <source>
        <strain evidence="5 6">DSM 27057</strain>
    </source>
</reference>
<organism evidence="5 6">
    <name type="scientific">Novosphingobium sediminicola</name>
    <dbReference type="NCBI Taxonomy" id="563162"/>
    <lineage>
        <taxon>Bacteria</taxon>
        <taxon>Pseudomonadati</taxon>
        <taxon>Pseudomonadota</taxon>
        <taxon>Alphaproteobacteria</taxon>
        <taxon>Sphingomonadales</taxon>
        <taxon>Sphingomonadaceae</taxon>
        <taxon>Novosphingobium</taxon>
    </lineage>
</organism>
<keyword evidence="3" id="KW-0119">Carbohydrate metabolism</keyword>
<dbReference type="PANTHER" id="PTHR10091:SF0">
    <property type="entry name" value="GALACTOSE MUTAROTASE"/>
    <property type="match status" value="1"/>
</dbReference>
<dbReference type="GO" id="GO:0005737">
    <property type="term" value="C:cytoplasm"/>
    <property type="evidence" value="ECO:0007669"/>
    <property type="project" value="TreeGrafter"/>
</dbReference>
<evidence type="ECO:0000256" key="1">
    <source>
        <dbReference type="ARBA" id="ARBA00006206"/>
    </source>
</evidence>
<dbReference type="GO" id="GO:0030246">
    <property type="term" value="F:carbohydrate binding"/>
    <property type="evidence" value="ECO:0007669"/>
    <property type="project" value="InterPro"/>
</dbReference>
<protein>
    <submittedName>
        <fullName evidence="5">Aldose 1-epimerase</fullName>
        <ecNumber evidence="5">5.1.3.3</ecNumber>
    </submittedName>
</protein>
<accession>A0A7W6G4L1</accession>
<dbReference type="EMBL" id="JACIDX010000002">
    <property type="protein sequence ID" value="MBB3953769.1"/>
    <property type="molecule type" value="Genomic_DNA"/>
</dbReference>
<evidence type="ECO:0000313" key="6">
    <source>
        <dbReference type="Proteomes" id="UP000548867"/>
    </source>
</evidence>
<dbReference type="Proteomes" id="UP000548867">
    <property type="component" value="Unassembled WGS sequence"/>
</dbReference>
<dbReference type="InterPro" id="IPR008183">
    <property type="entry name" value="Aldose_1/G6P_1-epimerase"/>
</dbReference>
<proteinExistence type="inferred from homology"/>
<dbReference type="GO" id="GO:0006006">
    <property type="term" value="P:glucose metabolic process"/>
    <property type="evidence" value="ECO:0007669"/>
    <property type="project" value="TreeGrafter"/>
</dbReference>
<dbReference type="PANTHER" id="PTHR10091">
    <property type="entry name" value="ALDOSE-1-EPIMERASE"/>
    <property type="match status" value="1"/>
</dbReference>
<evidence type="ECO:0000256" key="3">
    <source>
        <dbReference type="ARBA" id="ARBA00023277"/>
    </source>
</evidence>
<dbReference type="AlphaFoldDB" id="A0A7W6G4L1"/>
<dbReference type="GO" id="GO:0033499">
    <property type="term" value="P:galactose catabolic process via UDP-galactose, Leloir pathway"/>
    <property type="evidence" value="ECO:0007669"/>
    <property type="project" value="TreeGrafter"/>
</dbReference>
<dbReference type="InterPro" id="IPR047215">
    <property type="entry name" value="Galactose_mutarotase-like"/>
</dbReference>
<keyword evidence="4" id="KW-0732">Signal</keyword>
<evidence type="ECO:0000256" key="4">
    <source>
        <dbReference type="SAM" id="SignalP"/>
    </source>
</evidence>
<feature type="chain" id="PRO_5031055025" evidence="4">
    <location>
        <begin position="27"/>
        <end position="364"/>
    </location>
</feature>
<dbReference type="InterPro" id="IPR011013">
    <property type="entry name" value="Gal_mutarotase_sf_dom"/>
</dbReference>
<sequence length="364" mass="39139">MGMKQSRRDVMMGATAMLLSAPLAHAALSPRPVVRSRMWGQTPGGAQAMLYTVEAGGIRAEFSDYGGRIVGLYLPDGQGGFDNVLVAPSDPARLTGLWAVAGAMMGRYANRIGGGRFAIDGQVYDLDRNQRGNTLHGGGSAFHTRMWRAGALADGMEMRLTSPDGEAGFPGRLEVVLRYRLAVRAGRARLTATLQATTTRPTHVNFTNHAIFNLNGAGKDLSGMDLRIAAARFTPVGEDGLPLGSFLPTAGQGFDPARFRPVAELIAHGGLDVSLALDNRGAMAPVAWLTSMRSGRRMTVYSAEPGLQLFIPAHLPQRDGEDGGYGLCLEPQHFPDTPNHGEFAATLLRPGQTRRWESIYEFAY</sequence>
<dbReference type="GO" id="GO:0004034">
    <property type="term" value="F:aldose 1-epimerase activity"/>
    <property type="evidence" value="ECO:0007669"/>
    <property type="project" value="UniProtKB-EC"/>
</dbReference>
<dbReference type="InterPro" id="IPR014718">
    <property type="entry name" value="GH-type_carb-bd"/>
</dbReference>
<name>A0A7W6G4L1_9SPHN</name>
<dbReference type="EC" id="5.1.3.3" evidence="5"/>
<comment type="similarity">
    <text evidence="1">Belongs to the aldose epimerase family.</text>
</comment>
<evidence type="ECO:0000256" key="2">
    <source>
        <dbReference type="ARBA" id="ARBA00023235"/>
    </source>
</evidence>
<dbReference type="Gene3D" id="2.70.98.10">
    <property type="match status" value="1"/>
</dbReference>
<keyword evidence="2 5" id="KW-0413">Isomerase</keyword>
<dbReference type="SUPFAM" id="SSF74650">
    <property type="entry name" value="Galactose mutarotase-like"/>
    <property type="match status" value="1"/>
</dbReference>
<dbReference type="Pfam" id="PF01263">
    <property type="entry name" value="Aldose_epim"/>
    <property type="match status" value="1"/>
</dbReference>